<reference evidence="3" key="1">
    <citation type="journal article" date="2014" name="Int. J. Syst. Evol. Microbiol.">
        <title>Complete genome sequence of Corynebacterium casei LMG S-19264T (=DSM 44701T), isolated from a smear-ripened cheese.</title>
        <authorList>
            <consortium name="US DOE Joint Genome Institute (JGI-PGF)"/>
            <person name="Walter F."/>
            <person name="Albersmeier A."/>
            <person name="Kalinowski J."/>
            <person name="Ruckert C."/>
        </authorList>
    </citation>
    <scope>NUCLEOTIDE SEQUENCE</scope>
    <source>
        <strain evidence="3">CGMCC 4.5737</strain>
    </source>
</reference>
<evidence type="ECO:0000313" key="4">
    <source>
        <dbReference type="Proteomes" id="UP000637578"/>
    </source>
</evidence>
<reference evidence="3" key="2">
    <citation type="submission" date="2020-09" db="EMBL/GenBank/DDBJ databases">
        <authorList>
            <person name="Sun Q."/>
            <person name="Zhou Y."/>
        </authorList>
    </citation>
    <scope>NUCLEOTIDE SEQUENCE</scope>
    <source>
        <strain evidence="3">CGMCC 4.5737</strain>
    </source>
</reference>
<keyword evidence="2" id="KW-1133">Transmembrane helix</keyword>
<evidence type="ECO:0000256" key="2">
    <source>
        <dbReference type="SAM" id="Phobius"/>
    </source>
</evidence>
<sequence length="87" mass="9571">MTEQPPPGSVVITPDELFSRIDVVRDELREMRSDVRALSSEVRRLADLDNRVRALEQFRWRTVGAAAALGSIGGAGLISLLQAVVRI</sequence>
<dbReference type="AlphaFoldDB" id="A0A8J3CKI4"/>
<proteinExistence type="predicted"/>
<dbReference type="RefSeq" id="WP_189061276.1">
    <property type="nucleotide sequence ID" value="NZ_BMMK01000038.1"/>
</dbReference>
<keyword evidence="4" id="KW-1185">Reference proteome</keyword>
<feature type="transmembrane region" description="Helical" evidence="2">
    <location>
        <begin position="63"/>
        <end position="85"/>
    </location>
</feature>
<evidence type="ECO:0000313" key="3">
    <source>
        <dbReference type="EMBL" id="GGM76850.1"/>
    </source>
</evidence>
<keyword evidence="1" id="KW-0175">Coiled coil</keyword>
<evidence type="ECO:0000256" key="1">
    <source>
        <dbReference type="SAM" id="Coils"/>
    </source>
</evidence>
<gene>
    <name evidence="3" type="ORF">GCM10012275_54390</name>
</gene>
<dbReference type="EMBL" id="BMMK01000038">
    <property type="protein sequence ID" value="GGM76850.1"/>
    <property type="molecule type" value="Genomic_DNA"/>
</dbReference>
<feature type="coiled-coil region" evidence="1">
    <location>
        <begin position="21"/>
        <end position="48"/>
    </location>
</feature>
<accession>A0A8J3CKI4</accession>
<protein>
    <submittedName>
        <fullName evidence="3">Uncharacterized protein</fullName>
    </submittedName>
</protein>
<comment type="caution">
    <text evidence="3">The sequence shown here is derived from an EMBL/GenBank/DDBJ whole genome shotgun (WGS) entry which is preliminary data.</text>
</comment>
<name>A0A8J3CKI4_9PSEU</name>
<dbReference type="Proteomes" id="UP000637578">
    <property type="component" value="Unassembled WGS sequence"/>
</dbReference>
<keyword evidence="2" id="KW-0472">Membrane</keyword>
<keyword evidence="2" id="KW-0812">Transmembrane</keyword>
<organism evidence="3 4">
    <name type="scientific">Longimycelium tulufanense</name>
    <dbReference type="NCBI Taxonomy" id="907463"/>
    <lineage>
        <taxon>Bacteria</taxon>
        <taxon>Bacillati</taxon>
        <taxon>Actinomycetota</taxon>
        <taxon>Actinomycetes</taxon>
        <taxon>Pseudonocardiales</taxon>
        <taxon>Pseudonocardiaceae</taxon>
        <taxon>Longimycelium</taxon>
    </lineage>
</organism>